<keyword evidence="5 7" id="KW-1133">Transmembrane helix</keyword>
<evidence type="ECO:0000256" key="5">
    <source>
        <dbReference type="ARBA" id="ARBA00022989"/>
    </source>
</evidence>
<feature type="transmembrane region" description="Helical" evidence="7">
    <location>
        <begin position="159"/>
        <end position="176"/>
    </location>
</feature>
<evidence type="ECO:0000256" key="3">
    <source>
        <dbReference type="ARBA" id="ARBA00022741"/>
    </source>
</evidence>
<organism evidence="10 11">
    <name type="scientific">Metabacillus malikii</name>
    <dbReference type="NCBI Taxonomy" id="1504265"/>
    <lineage>
        <taxon>Bacteria</taxon>
        <taxon>Bacillati</taxon>
        <taxon>Bacillota</taxon>
        <taxon>Bacilli</taxon>
        <taxon>Bacillales</taxon>
        <taxon>Bacillaceae</taxon>
        <taxon>Metabacillus</taxon>
    </lineage>
</organism>
<proteinExistence type="predicted"/>
<keyword evidence="11" id="KW-1185">Reference proteome</keyword>
<feature type="transmembrane region" description="Helical" evidence="7">
    <location>
        <begin position="241"/>
        <end position="266"/>
    </location>
</feature>
<dbReference type="PANTHER" id="PTHR43394">
    <property type="entry name" value="ATP-DEPENDENT PERMEASE MDL1, MITOCHONDRIAL"/>
    <property type="match status" value="1"/>
</dbReference>
<evidence type="ECO:0000313" key="11">
    <source>
        <dbReference type="Proteomes" id="UP001234495"/>
    </source>
</evidence>
<keyword evidence="6 7" id="KW-0472">Membrane</keyword>
<keyword evidence="2 7" id="KW-0812">Transmembrane</keyword>
<evidence type="ECO:0000259" key="9">
    <source>
        <dbReference type="PROSITE" id="PS50929"/>
    </source>
</evidence>
<comment type="subcellular location">
    <subcellularLocation>
        <location evidence="1">Cell membrane</location>
        <topology evidence="1">Multi-pass membrane protein</topology>
    </subcellularLocation>
</comment>
<dbReference type="InterPro" id="IPR017871">
    <property type="entry name" value="ABC_transporter-like_CS"/>
</dbReference>
<evidence type="ECO:0000256" key="4">
    <source>
        <dbReference type="ARBA" id="ARBA00022840"/>
    </source>
</evidence>
<gene>
    <name evidence="10" type="ORF">J2S19_000594</name>
</gene>
<dbReference type="Pfam" id="PF00005">
    <property type="entry name" value="ABC_tran"/>
    <property type="match status" value="1"/>
</dbReference>
<keyword evidence="4 10" id="KW-0067">ATP-binding</keyword>
<dbReference type="PROSITE" id="PS00211">
    <property type="entry name" value="ABC_TRANSPORTER_1"/>
    <property type="match status" value="1"/>
</dbReference>
<dbReference type="SUPFAM" id="SSF52540">
    <property type="entry name" value="P-loop containing nucleoside triphosphate hydrolases"/>
    <property type="match status" value="1"/>
</dbReference>
<feature type="domain" description="ABC transporter" evidence="8">
    <location>
        <begin position="335"/>
        <end position="570"/>
    </location>
</feature>
<evidence type="ECO:0000256" key="6">
    <source>
        <dbReference type="ARBA" id="ARBA00023136"/>
    </source>
</evidence>
<dbReference type="Gene3D" id="3.40.50.300">
    <property type="entry name" value="P-loop containing nucleotide triphosphate hydrolases"/>
    <property type="match status" value="1"/>
</dbReference>
<protein>
    <submittedName>
        <fullName evidence="10">ATP-binding cassette subfamily B protein</fullName>
    </submittedName>
</protein>
<name>A0ABT9ZAS0_9BACI</name>
<dbReference type="InterPro" id="IPR003593">
    <property type="entry name" value="AAA+_ATPase"/>
</dbReference>
<feature type="transmembrane region" description="Helical" evidence="7">
    <location>
        <begin position="136"/>
        <end position="153"/>
    </location>
</feature>
<reference evidence="10 11" key="1">
    <citation type="submission" date="2023-07" db="EMBL/GenBank/DDBJ databases">
        <title>Genomic Encyclopedia of Type Strains, Phase IV (KMG-IV): sequencing the most valuable type-strain genomes for metagenomic binning, comparative biology and taxonomic classification.</title>
        <authorList>
            <person name="Goeker M."/>
        </authorList>
    </citation>
    <scope>NUCLEOTIDE SEQUENCE [LARGE SCALE GENOMIC DNA]</scope>
    <source>
        <strain evidence="10 11">DSM 29005</strain>
    </source>
</reference>
<dbReference type="InterPro" id="IPR036640">
    <property type="entry name" value="ABC1_TM_sf"/>
</dbReference>
<dbReference type="InterPro" id="IPR027417">
    <property type="entry name" value="P-loop_NTPase"/>
</dbReference>
<dbReference type="GO" id="GO:0005524">
    <property type="term" value="F:ATP binding"/>
    <property type="evidence" value="ECO:0007669"/>
    <property type="project" value="UniProtKB-KW"/>
</dbReference>
<dbReference type="PANTHER" id="PTHR43394:SF1">
    <property type="entry name" value="ATP-BINDING CASSETTE SUB-FAMILY B MEMBER 10, MITOCHONDRIAL"/>
    <property type="match status" value="1"/>
</dbReference>
<accession>A0ABT9ZAS0</accession>
<dbReference type="SUPFAM" id="SSF90123">
    <property type="entry name" value="ABC transporter transmembrane region"/>
    <property type="match status" value="1"/>
</dbReference>
<evidence type="ECO:0000256" key="7">
    <source>
        <dbReference type="SAM" id="Phobius"/>
    </source>
</evidence>
<sequence length="580" mass="64575">MRAVRNLFSYTKPYRIFVLLAPLLMALEVTMDLLQPMFMQTIIDDGIANGELSYVIEMGIYMLLAAIVGLVGGIGCTVYSTKAAVNVASDIRNDLFNKALHFSSENRDAIGIGKMITIITSDVALIQHALMMTLRVFVRGPLLFIGSIIIVFFQARELFPIIIVTIPILLLCITYFSKKAGKWFKKVQEGLDMLNTKLQQSIAGIRVIKAFVRKDYEIQTFKKINDHLTNRTIAADKLMTFLMPILLFIINIGIIVALLLGVIPIGQNEVQIGVILAFINYLNIILMALMSSSTVLMQLMRAFPSAERVQNLLETKPRIRKELQNESIKLIEGDLEFRDVCFAYEENGENVLEHLSFTVNKGEKVGIIGPTGSGKTTLIKLFPRLYDPTHGEILLNGRNIKEYHLDEYRSLFGYISQKASLFSGSIASNLKFGRTNTTNEQLHLATVHACASEFIEKFDDKLEHPLTQGATNLSGGQKQRLSIARALVRNPSILILDDVTSAVDAHSESSILNTLQTVYKEKTQIIVASKISSIKHADKILVIDDGMIVGEGTHEQLLDICPLYQEIYATQTDKGGVAVE</sequence>
<dbReference type="SMART" id="SM00382">
    <property type="entry name" value="AAA"/>
    <property type="match status" value="1"/>
</dbReference>
<evidence type="ECO:0000256" key="2">
    <source>
        <dbReference type="ARBA" id="ARBA00022692"/>
    </source>
</evidence>
<dbReference type="PROSITE" id="PS50893">
    <property type="entry name" value="ABC_TRANSPORTER_2"/>
    <property type="match status" value="1"/>
</dbReference>
<keyword evidence="3" id="KW-0547">Nucleotide-binding</keyword>
<comment type="caution">
    <text evidence="10">The sequence shown here is derived from an EMBL/GenBank/DDBJ whole genome shotgun (WGS) entry which is preliminary data.</text>
</comment>
<dbReference type="EMBL" id="JAUSUD010000002">
    <property type="protein sequence ID" value="MDQ0229343.1"/>
    <property type="molecule type" value="Genomic_DNA"/>
</dbReference>
<evidence type="ECO:0000259" key="8">
    <source>
        <dbReference type="PROSITE" id="PS50893"/>
    </source>
</evidence>
<dbReference type="PROSITE" id="PS50929">
    <property type="entry name" value="ABC_TM1F"/>
    <property type="match status" value="1"/>
</dbReference>
<evidence type="ECO:0000256" key="1">
    <source>
        <dbReference type="ARBA" id="ARBA00004651"/>
    </source>
</evidence>
<dbReference type="InterPro" id="IPR039421">
    <property type="entry name" value="Type_1_exporter"/>
</dbReference>
<dbReference type="CDD" id="cd18548">
    <property type="entry name" value="ABC_6TM_Tm287_like"/>
    <property type="match status" value="1"/>
</dbReference>
<dbReference type="Proteomes" id="UP001234495">
    <property type="component" value="Unassembled WGS sequence"/>
</dbReference>
<feature type="transmembrane region" description="Helical" evidence="7">
    <location>
        <begin position="58"/>
        <end position="79"/>
    </location>
</feature>
<dbReference type="RefSeq" id="WP_307336889.1">
    <property type="nucleotide sequence ID" value="NZ_JAUSUD010000002.1"/>
</dbReference>
<feature type="domain" description="ABC transmembrane type-1" evidence="9">
    <location>
        <begin position="19"/>
        <end position="301"/>
    </location>
</feature>
<dbReference type="InterPro" id="IPR003439">
    <property type="entry name" value="ABC_transporter-like_ATP-bd"/>
</dbReference>
<dbReference type="Gene3D" id="1.20.1560.10">
    <property type="entry name" value="ABC transporter type 1, transmembrane domain"/>
    <property type="match status" value="1"/>
</dbReference>
<feature type="transmembrane region" description="Helical" evidence="7">
    <location>
        <begin position="272"/>
        <end position="291"/>
    </location>
</feature>
<dbReference type="InterPro" id="IPR011527">
    <property type="entry name" value="ABC1_TM_dom"/>
</dbReference>
<evidence type="ECO:0000313" key="10">
    <source>
        <dbReference type="EMBL" id="MDQ0229343.1"/>
    </source>
</evidence>
<dbReference type="Pfam" id="PF00664">
    <property type="entry name" value="ABC_membrane"/>
    <property type="match status" value="1"/>
</dbReference>